<feature type="domain" description="LOB" evidence="2">
    <location>
        <begin position="1"/>
        <end position="107"/>
    </location>
</feature>
<comment type="similarity">
    <text evidence="1">Belongs to the LOB domain-containing protein family.</text>
</comment>
<dbReference type="PANTHER" id="PTHR31304:SF1">
    <property type="entry name" value="LOB DOMAIN-CONTAINING PROTEIN 39"/>
    <property type="match status" value="1"/>
</dbReference>
<evidence type="ECO:0000256" key="1">
    <source>
        <dbReference type="ARBA" id="ARBA00005474"/>
    </source>
</evidence>
<accession>A0A4P1QR33</accession>
<reference evidence="3 4" key="1">
    <citation type="journal article" date="2017" name="Plant Biotechnol. J.">
        <title>A comprehensive draft genome sequence for lupin (Lupinus angustifolius), an emerging health food: insights into plant-microbe interactions and legume evolution.</title>
        <authorList>
            <person name="Hane J.K."/>
            <person name="Ming Y."/>
            <person name="Kamphuis L.G."/>
            <person name="Nelson M.N."/>
            <person name="Garg G."/>
            <person name="Atkins C.A."/>
            <person name="Bayer P.E."/>
            <person name="Bravo A."/>
            <person name="Bringans S."/>
            <person name="Cannon S."/>
            <person name="Edwards D."/>
            <person name="Foley R."/>
            <person name="Gao L.L."/>
            <person name="Harrison M.J."/>
            <person name="Huang W."/>
            <person name="Hurgobin B."/>
            <person name="Li S."/>
            <person name="Liu C.W."/>
            <person name="McGrath A."/>
            <person name="Morahan G."/>
            <person name="Murray J."/>
            <person name="Weller J."/>
            <person name="Jian J."/>
            <person name="Singh K.B."/>
        </authorList>
    </citation>
    <scope>NUCLEOTIDE SEQUENCE [LARGE SCALE GENOMIC DNA]</scope>
    <source>
        <strain evidence="4">cv. Tanjil</strain>
        <tissue evidence="3">Whole plant</tissue>
    </source>
</reference>
<gene>
    <name evidence="3" type="ORF">TanjilG_00982</name>
</gene>
<evidence type="ECO:0000313" key="4">
    <source>
        <dbReference type="Proteomes" id="UP000188354"/>
    </source>
</evidence>
<evidence type="ECO:0000259" key="2">
    <source>
        <dbReference type="PROSITE" id="PS50891"/>
    </source>
</evidence>
<keyword evidence="4" id="KW-1185">Reference proteome</keyword>
<dbReference type="Pfam" id="PF03195">
    <property type="entry name" value="LOB"/>
    <property type="match status" value="2"/>
</dbReference>
<dbReference type="Gramene" id="OIV92848">
    <property type="protein sequence ID" value="OIV92848"/>
    <property type="gene ID" value="TanjilG_00982"/>
</dbReference>
<sequence>MSCNGCRVLRKGCSESCILRPCLQWIDTPEAQGHATIFIAKFFGRACLMSFISNVPEIQRPALFQSLLFEACGRTVNPVNGAVGLLWTGNWHVCKAAVETVLRGGTLSPMPEFLAIDAPTPTSDDASEGEVTCNDMWRLRDPNSNFRFTSSSSKVSSSGKRKRSEEIDDLNLRLTPSFLQNSQAYICRRDIRRPGSPSMNSEESVTTTACLDSGLGDRYAHGDDRKVLNLFWIDTPEAQGHATIFIAKFFGRACLMSFISNVPEIQRPALFQSLLFEACGRTVNPVNGAVGLLWTGNWHVCKAAVETVLRGGTLSPMPEFLAIDAPTPTSDDASEGEVTCNDMWRLRDPNSNFRFTSSSSKVSSSGKRKRSEEIDDLNLRLTPSFLQNSQAYICRRDIRRPGSPSMNSEESVTTTACLDSGLGDRYAHGDDRKVLNLFV</sequence>
<dbReference type="PANTHER" id="PTHR31304">
    <property type="entry name" value="LOB DOMAIN-CONTAINING PROTEIN 38"/>
    <property type="match status" value="1"/>
</dbReference>
<name>A0A4P1QR33_LUPAN</name>
<organism evidence="3 4">
    <name type="scientific">Lupinus angustifolius</name>
    <name type="common">Narrow-leaved blue lupine</name>
    <dbReference type="NCBI Taxonomy" id="3871"/>
    <lineage>
        <taxon>Eukaryota</taxon>
        <taxon>Viridiplantae</taxon>
        <taxon>Streptophyta</taxon>
        <taxon>Embryophyta</taxon>
        <taxon>Tracheophyta</taxon>
        <taxon>Spermatophyta</taxon>
        <taxon>Magnoliopsida</taxon>
        <taxon>eudicotyledons</taxon>
        <taxon>Gunneridae</taxon>
        <taxon>Pentapetalae</taxon>
        <taxon>rosids</taxon>
        <taxon>fabids</taxon>
        <taxon>Fabales</taxon>
        <taxon>Fabaceae</taxon>
        <taxon>Papilionoideae</taxon>
        <taxon>50 kb inversion clade</taxon>
        <taxon>genistoids sensu lato</taxon>
        <taxon>core genistoids</taxon>
        <taxon>Genisteae</taxon>
        <taxon>Lupinus</taxon>
    </lineage>
</organism>
<feature type="domain" description="LOB" evidence="2">
    <location>
        <begin position="208"/>
        <end position="314"/>
    </location>
</feature>
<dbReference type="GO" id="GO:0010468">
    <property type="term" value="P:regulation of gene expression"/>
    <property type="evidence" value="ECO:0007669"/>
    <property type="project" value="TreeGrafter"/>
</dbReference>
<dbReference type="STRING" id="3871.A0A4P1QR33"/>
<dbReference type="Proteomes" id="UP000188354">
    <property type="component" value="Chromosome LG18"/>
</dbReference>
<dbReference type="InterPro" id="IPR004883">
    <property type="entry name" value="LOB"/>
</dbReference>
<evidence type="ECO:0000313" key="3">
    <source>
        <dbReference type="EMBL" id="OIV92848.1"/>
    </source>
</evidence>
<dbReference type="EMBL" id="CM007378">
    <property type="protein sequence ID" value="OIV92848.1"/>
    <property type="molecule type" value="Genomic_DNA"/>
</dbReference>
<proteinExistence type="inferred from homology"/>
<dbReference type="PROSITE" id="PS50891">
    <property type="entry name" value="LOB"/>
    <property type="match status" value="2"/>
</dbReference>
<dbReference type="AlphaFoldDB" id="A0A4P1QR33"/>
<protein>
    <recommendedName>
        <fullName evidence="2">LOB domain-containing protein</fullName>
    </recommendedName>
</protein>